<dbReference type="InterPro" id="IPR002933">
    <property type="entry name" value="Peptidase_M20"/>
</dbReference>
<name>A0A2W5KYX0_9GAMM</name>
<dbReference type="CDD" id="cd05682">
    <property type="entry name" value="M20_dipept_dapE"/>
    <property type="match status" value="1"/>
</dbReference>
<gene>
    <name evidence="4" type="ORF">DI564_01250</name>
</gene>
<dbReference type="PANTHER" id="PTHR43270:SF4">
    <property type="entry name" value="CARNOSINE DIPEPTIDASE 2, ISOFORM A"/>
    <property type="match status" value="1"/>
</dbReference>
<dbReference type="InterPro" id="IPR051458">
    <property type="entry name" value="Cyt/Met_Dipeptidase"/>
</dbReference>
<sequence>MDTREISRYVGALWDEQIVPQLVEYIKIPNKSPMFDAQWAEHGHMDRAVALMESWARAQPIPGMQLEVVRLPGRTPLIFIEIPGQGEDCVLLYGHLDKQPEMTGWAEHLGPWKPVIEGDKLYGRGGADDGYAIFGSLAAILALQAQQIPHARCVVMIEACEESGSYDLPYYVDHLADRIGKPSLIVCLDSGCGNYEQMWLTTSLRGMTGGNLTVKVLEEGVHSGDASGVVASSFRILRQVLSRLEDETTGAIVPKELYVEVPEQRREQAAHAAEVLGTDVYSKFPFVDGMRPMNEDLGELVLNRTWRPALSVTGVGGIPALDSAGNVLRPFTAVKLSLRLPPTLDAIKAGEFLKNLLERDPPYGAKVTFDLEKAGSGWNAPALAPWLEQSVDAASRTFFGPPPAYMGEGGSIPFMGMLGEKFPGAQFLITGVLGPHSNAHGPNEFLHIPTGKRVSAAVAQVVADHYRAGEQGLTRGVAASHAHTVKGGDGCC</sequence>
<dbReference type="GO" id="GO:0008233">
    <property type="term" value="F:peptidase activity"/>
    <property type="evidence" value="ECO:0007669"/>
    <property type="project" value="UniProtKB-KW"/>
</dbReference>
<evidence type="ECO:0000256" key="3">
    <source>
        <dbReference type="ARBA" id="ARBA00022801"/>
    </source>
</evidence>
<protein>
    <submittedName>
        <fullName evidence="4">Peptidase M20</fullName>
    </submittedName>
</protein>
<keyword evidence="3" id="KW-0378">Hydrolase</keyword>
<dbReference type="GO" id="GO:0046872">
    <property type="term" value="F:metal ion binding"/>
    <property type="evidence" value="ECO:0007669"/>
    <property type="project" value="UniProtKB-KW"/>
</dbReference>
<evidence type="ECO:0000313" key="5">
    <source>
        <dbReference type="Proteomes" id="UP000249046"/>
    </source>
</evidence>
<evidence type="ECO:0000256" key="2">
    <source>
        <dbReference type="ARBA" id="ARBA00022723"/>
    </source>
</evidence>
<dbReference type="PANTHER" id="PTHR43270">
    <property type="entry name" value="BETA-ALA-HIS DIPEPTIDASE"/>
    <property type="match status" value="1"/>
</dbReference>
<dbReference type="GO" id="GO:0006508">
    <property type="term" value="P:proteolysis"/>
    <property type="evidence" value="ECO:0007669"/>
    <property type="project" value="UniProtKB-KW"/>
</dbReference>
<organism evidence="4 5">
    <name type="scientific">Rhodanobacter denitrificans</name>
    <dbReference type="NCBI Taxonomy" id="666685"/>
    <lineage>
        <taxon>Bacteria</taxon>
        <taxon>Pseudomonadati</taxon>
        <taxon>Pseudomonadota</taxon>
        <taxon>Gammaproteobacteria</taxon>
        <taxon>Lysobacterales</taxon>
        <taxon>Rhodanobacteraceae</taxon>
        <taxon>Rhodanobacter</taxon>
    </lineage>
</organism>
<reference evidence="4 5" key="1">
    <citation type="submission" date="2017-08" db="EMBL/GenBank/DDBJ databases">
        <title>Infants hospitalized years apart are colonized by the same room-sourced microbial strains.</title>
        <authorList>
            <person name="Brooks B."/>
            <person name="Olm M.R."/>
            <person name="Firek B.A."/>
            <person name="Baker R."/>
            <person name="Thomas B.C."/>
            <person name="Morowitz M.J."/>
            <person name="Banfield J.F."/>
        </authorList>
    </citation>
    <scope>NUCLEOTIDE SEQUENCE [LARGE SCALE GENOMIC DNA]</scope>
    <source>
        <strain evidence="4">S2_005_003_R2_42</strain>
    </source>
</reference>
<dbReference type="Proteomes" id="UP000249046">
    <property type="component" value="Unassembled WGS sequence"/>
</dbReference>
<dbReference type="Gene3D" id="3.30.70.360">
    <property type="match status" value="1"/>
</dbReference>
<dbReference type="Gene3D" id="3.40.630.10">
    <property type="entry name" value="Zn peptidases"/>
    <property type="match status" value="1"/>
</dbReference>
<keyword evidence="2" id="KW-0479">Metal-binding</keyword>
<accession>A0A2W5KYX0</accession>
<comment type="caution">
    <text evidence="4">The sequence shown here is derived from an EMBL/GenBank/DDBJ whole genome shotgun (WGS) entry which is preliminary data.</text>
</comment>
<evidence type="ECO:0000313" key="4">
    <source>
        <dbReference type="EMBL" id="PZQ19895.1"/>
    </source>
</evidence>
<keyword evidence="1" id="KW-0645">Protease</keyword>
<proteinExistence type="predicted"/>
<dbReference type="AlphaFoldDB" id="A0A2W5KYX0"/>
<evidence type="ECO:0000256" key="1">
    <source>
        <dbReference type="ARBA" id="ARBA00022670"/>
    </source>
</evidence>
<dbReference type="Pfam" id="PF01546">
    <property type="entry name" value="Peptidase_M20"/>
    <property type="match status" value="1"/>
</dbReference>
<dbReference type="EMBL" id="QFPO01000001">
    <property type="protein sequence ID" value="PZQ19895.1"/>
    <property type="molecule type" value="Genomic_DNA"/>
</dbReference>
<dbReference type="SUPFAM" id="SSF53187">
    <property type="entry name" value="Zn-dependent exopeptidases"/>
    <property type="match status" value="1"/>
</dbReference>